<dbReference type="Gene3D" id="3.90.230.10">
    <property type="entry name" value="Creatinase/methionine aminopeptidase superfamily"/>
    <property type="match status" value="1"/>
</dbReference>
<dbReference type="InterPro" id="IPR000587">
    <property type="entry name" value="Creatinase_N"/>
</dbReference>
<dbReference type="PANTHER" id="PTHR46112">
    <property type="entry name" value="AMINOPEPTIDASE"/>
    <property type="match status" value="1"/>
</dbReference>
<dbReference type="CDD" id="cd01066">
    <property type="entry name" value="APP_MetAP"/>
    <property type="match status" value="1"/>
</dbReference>
<evidence type="ECO:0000313" key="3">
    <source>
        <dbReference type="EMBL" id="MCQ4770598.1"/>
    </source>
</evidence>
<feature type="domain" description="Peptidase M24" evidence="1">
    <location>
        <begin position="173"/>
        <end position="374"/>
    </location>
</feature>
<dbReference type="Proteomes" id="UP001204562">
    <property type="component" value="Unassembled WGS sequence"/>
</dbReference>
<dbReference type="EMBL" id="JANFYS010000016">
    <property type="protein sequence ID" value="MCQ4770598.1"/>
    <property type="molecule type" value="Genomic_DNA"/>
</dbReference>
<organism evidence="3 4">
    <name type="scientific">Intestinimonas massiliensis</name>
    <name type="common">ex Afouda et al. 2020</name>
    <dbReference type="NCBI Taxonomy" id="1673721"/>
    <lineage>
        <taxon>Bacteria</taxon>
        <taxon>Bacillati</taxon>
        <taxon>Bacillota</taxon>
        <taxon>Clostridia</taxon>
        <taxon>Eubacteriales</taxon>
        <taxon>Intestinimonas</taxon>
    </lineage>
</organism>
<protein>
    <submittedName>
        <fullName evidence="3">Xaa-Pro peptidase family protein</fullName>
    </submittedName>
</protein>
<dbReference type="Gene3D" id="3.40.350.10">
    <property type="entry name" value="Creatinase/prolidase N-terminal domain"/>
    <property type="match status" value="1"/>
</dbReference>
<dbReference type="SUPFAM" id="SSF53092">
    <property type="entry name" value="Creatinase/prolidase N-terminal domain"/>
    <property type="match status" value="1"/>
</dbReference>
<dbReference type="InterPro" id="IPR029149">
    <property type="entry name" value="Creatin/AminoP/Spt16_N"/>
</dbReference>
<proteinExistence type="predicted"/>
<feature type="domain" description="Creatinase N-terminal" evidence="2">
    <location>
        <begin position="13"/>
        <end position="164"/>
    </location>
</feature>
<dbReference type="InterPro" id="IPR000994">
    <property type="entry name" value="Pept_M24"/>
</dbReference>
<evidence type="ECO:0000313" key="4">
    <source>
        <dbReference type="Proteomes" id="UP001204562"/>
    </source>
</evidence>
<sequence length="390" mass="43547">MVKTIPDSDYFERIHRLQAKMAERDLDAVLCYADTGVYENVFYLSKYWPLFEVGGVLVGRTGTPLVLIGGEAPEFGGQTPFGMDAVRGCSAFGHTSGPVRDWIGVTYHSLSELFGEVTGGKGVKRLGLADYNIAPHPLYEQICAAVQPGGEVIDCGDLLIDLRMNKSAYEQEMVREACLLSQKAFNDALGKIHPDMTEYELEGVLAAELYKNGGEGPSFPILCYSGYRSRSGIGRSTHNKLGRDTLINIDIGCHYAGYASAYGRPILFGKMPDSMKKEIDFMLDLHERLICEWVKPGMTSEAVYQKYYDWFVDHGYGPPPASASHGIGVFEGEPPTFRFNNPTELKPGMTIAGDHFFRSKEYGFRFEDCYRITETGTELFTRDNWRCIEL</sequence>
<reference evidence="3" key="1">
    <citation type="submission" date="2022-06" db="EMBL/GenBank/DDBJ databases">
        <title>Isolation of gut microbiota from human fecal samples.</title>
        <authorList>
            <person name="Pamer E.G."/>
            <person name="Barat B."/>
            <person name="Waligurski E."/>
            <person name="Medina S."/>
            <person name="Paddock L."/>
            <person name="Mostad J."/>
        </authorList>
    </citation>
    <scope>NUCLEOTIDE SEQUENCE</scope>
    <source>
        <strain evidence="3">DFI.9.91</strain>
    </source>
</reference>
<evidence type="ECO:0000259" key="2">
    <source>
        <dbReference type="Pfam" id="PF01321"/>
    </source>
</evidence>
<dbReference type="Pfam" id="PF01321">
    <property type="entry name" value="Creatinase_N"/>
    <property type="match status" value="1"/>
</dbReference>
<dbReference type="Pfam" id="PF00557">
    <property type="entry name" value="Peptidase_M24"/>
    <property type="match status" value="1"/>
</dbReference>
<dbReference type="SUPFAM" id="SSF55920">
    <property type="entry name" value="Creatinase/aminopeptidase"/>
    <property type="match status" value="1"/>
</dbReference>
<evidence type="ECO:0000259" key="1">
    <source>
        <dbReference type="Pfam" id="PF00557"/>
    </source>
</evidence>
<gene>
    <name evidence="3" type="ORF">NE579_08990</name>
</gene>
<dbReference type="InterPro" id="IPR050659">
    <property type="entry name" value="Peptidase_M24B"/>
</dbReference>
<dbReference type="AlphaFoldDB" id="A0AAW5JL81"/>
<dbReference type="PANTHER" id="PTHR46112:SF2">
    <property type="entry name" value="XAA-PRO AMINOPEPTIDASE P-RELATED"/>
    <property type="match status" value="1"/>
</dbReference>
<dbReference type="InterPro" id="IPR036005">
    <property type="entry name" value="Creatinase/aminopeptidase-like"/>
</dbReference>
<dbReference type="RefSeq" id="WP_256304007.1">
    <property type="nucleotide sequence ID" value="NZ_JANFYS010000016.1"/>
</dbReference>
<accession>A0AAW5JL81</accession>
<name>A0AAW5JL81_9FIRM</name>
<comment type="caution">
    <text evidence="3">The sequence shown here is derived from an EMBL/GenBank/DDBJ whole genome shotgun (WGS) entry which is preliminary data.</text>
</comment>